<dbReference type="Pfam" id="PF00296">
    <property type="entry name" value="Bac_luciferase"/>
    <property type="match status" value="1"/>
</dbReference>
<dbReference type="GO" id="GO:0016705">
    <property type="term" value="F:oxidoreductase activity, acting on paired donors, with incorporation or reduction of molecular oxygen"/>
    <property type="evidence" value="ECO:0007669"/>
    <property type="project" value="InterPro"/>
</dbReference>
<dbReference type="InterPro" id="IPR019921">
    <property type="entry name" value="Lucif-like_OxRdtase_Rv2161c"/>
</dbReference>
<comment type="caution">
    <text evidence="2">The sequence shown here is derived from an EMBL/GenBank/DDBJ whole genome shotgun (WGS) entry which is preliminary data.</text>
</comment>
<accession>W4LHS4</accession>
<keyword evidence="3" id="KW-1185">Reference proteome</keyword>
<organism evidence="2 3">
    <name type="scientific">Candidatus Entotheonella gemina</name>
    <dbReference type="NCBI Taxonomy" id="1429439"/>
    <lineage>
        <taxon>Bacteria</taxon>
        <taxon>Pseudomonadati</taxon>
        <taxon>Nitrospinota/Tectimicrobiota group</taxon>
        <taxon>Candidatus Tectimicrobiota</taxon>
        <taxon>Candidatus Entotheonellia</taxon>
        <taxon>Candidatus Entotheonellales</taxon>
        <taxon>Candidatus Entotheonellaceae</taxon>
        <taxon>Candidatus Entotheonella</taxon>
    </lineage>
</organism>
<dbReference type="Gene3D" id="3.20.20.30">
    <property type="entry name" value="Luciferase-like domain"/>
    <property type="match status" value="1"/>
</dbReference>
<name>W4LHS4_9BACT</name>
<protein>
    <recommendedName>
        <fullName evidence="1">Luciferase-like domain-containing protein</fullName>
    </recommendedName>
</protein>
<dbReference type="PANTHER" id="PTHR30011">
    <property type="entry name" value="ALKANESULFONATE MONOOXYGENASE-RELATED"/>
    <property type="match status" value="1"/>
</dbReference>
<gene>
    <name evidence="2" type="ORF">ETSY2_44445</name>
</gene>
<evidence type="ECO:0000259" key="1">
    <source>
        <dbReference type="Pfam" id="PF00296"/>
    </source>
</evidence>
<dbReference type="InterPro" id="IPR011251">
    <property type="entry name" value="Luciferase-like_dom"/>
</dbReference>
<dbReference type="HOGENOM" id="CLU_027853_7_0_7"/>
<feature type="domain" description="Luciferase-like" evidence="1">
    <location>
        <begin position="15"/>
        <end position="250"/>
    </location>
</feature>
<sequence length="281" mass="30660">MQFGIHSAFHAGSVDLAEFAVRCETLGFESFWLPEHSVIPVEPSVGPRGVPGAPIPDSYVLMVDPLIGLTVAATVTKTLRLGTGVCLIPQHHPVDLAKRIASLDLYANGRFILGTGTGWQPEESAALGGDFPHRWTQTAEALTIMHKLWTEEAPEHEGTYYRFPPMRFHPQPVQRPRPPILLGGTAPRVFQRAAAHADGWAPFLIDPEGLAAGRENLRREFEKAGRDPDTADVTVFVSRADHDTIRQYQAAGANRLVFTMGSTPDANPFERLETLASAAGL</sequence>
<dbReference type="Proteomes" id="UP000019140">
    <property type="component" value="Unassembled WGS sequence"/>
</dbReference>
<dbReference type="EMBL" id="AZHX01002047">
    <property type="protein sequence ID" value="ETW97532.1"/>
    <property type="molecule type" value="Genomic_DNA"/>
</dbReference>
<evidence type="ECO:0000313" key="2">
    <source>
        <dbReference type="EMBL" id="ETW97532.1"/>
    </source>
</evidence>
<evidence type="ECO:0000313" key="3">
    <source>
        <dbReference type="Proteomes" id="UP000019140"/>
    </source>
</evidence>
<dbReference type="InterPro" id="IPR051260">
    <property type="entry name" value="Diverse_substr_monoxygenases"/>
</dbReference>
<dbReference type="SUPFAM" id="SSF51679">
    <property type="entry name" value="Bacterial luciferase-like"/>
    <property type="match status" value="1"/>
</dbReference>
<dbReference type="PANTHER" id="PTHR30011:SF32">
    <property type="entry name" value="CONSERVED PROTEIN"/>
    <property type="match status" value="1"/>
</dbReference>
<dbReference type="InterPro" id="IPR036661">
    <property type="entry name" value="Luciferase-like_sf"/>
</dbReference>
<dbReference type="AlphaFoldDB" id="W4LHS4"/>
<dbReference type="NCBIfam" id="TIGR03619">
    <property type="entry name" value="F420_Rv2161c"/>
    <property type="match status" value="1"/>
</dbReference>
<reference evidence="2 3" key="1">
    <citation type="journal article" date="2014" name="Nature">
        <title>An environmental bacterial taxon with a large and distinct metabolic repertoire.</title>
        <authorList>
            <person name="Wilson M.C."/>
            <person name="Mori T."/>
            <person name="Ruckert C."/>
            <person name="Uria A.R."/>
            <person name="Helf M.J."/>
            <person name="Takada K."/>
            <person name="Gernert C."/>
            <person name="Steffens U.A."/>
            <person name="Heycke N."/>
            <person name="Schmitt S."/>
            <person name="Rinke C."/>
            <person name="Helfrich E.J."/>
            <person name="Brachmann A.O."/>
            <person name="Gurgui C."/>
            <person name="Wakimoto T."/>
            <person name="Kracht M."/>
            <person name="Crusemann M."/>
            <person name="Hentschel U."/>
            <person name="Abe I."/>
            <person name="Matsunaga S."/>
            <person name="Kalinowski J."/>
            <person name="Takeyama H."/>
            <person name="Piel J."/>
        </authorList>
    </citation>
    <scope>NUCLEOTIDE SEQUENCE [LARGE SCALE GENOMIC DNA]</scope>
    <source>
        <strain evidence="3">TSY2</strain>
    </source>
</reference>
<proteinExistence type="predicted"/>